<organism evidence="7 8">
    <name type="scientific">Leptolyngbya foveolarum</name>
    <dbReference type="NCBI Taxonomy" id="47253"/>
    <lineage>
        <taxon>Bacteria</taxon>
        <taxon>Bacillati</taxon>
        <taxon>Cyanobacteriota</taxon>
        <taxon>Cyanophyceae</taxon>
        <taxon>Leptolyngbyales</taxon>
        <taxon>Leptolyngbyaceae</taxon>
        <taxon>Leptolyngbya group</taxon>
        <taxon>Leptolyngbya</taxon>
    </lineage>
</organism>
<dbReference type="EMBL" id="QBMC01000266">
    <property type="protein sequence ID" value="PZO08923.1"/>
    <property type="molecule type" value="Genomic_DNA"/>
</dbReference>
<reference evidence="7 8" key="2">
    <citation type="submission" date="2018-06" db="EMBL/GenBank/DDBJ databases">
        <title>Metagenomic assembly of (sub)arctic Cyanobacteria and their associated microbiome from non-axenic cultures.</title>
        <authorList>
            <person name="Baurain D."/>
        </authorList>
    </citation>
    <scope>NUCLEOTIDE SEQUENCE [LARGE SCALE GENOMIC DNA]</scope>
    <source>
        <strain evidence="7">ULC129bin1</strain>
    </source>
</reference>
<dbReference type="PANTHER" id="PTHR30086:SF20">
    <property type="entry name" value="ARGININE EXPORTER PROTEIN ARGO-RELATED"/>
    <property type="match status" value="1"/>
</dbReference>
<feature type="transmembrane region" description="Helical" evidence="6">
    <location>
        <begin position="193"/>
        <end position="212"/>
    </location>
</feature>
<keyword evidence="4 6" id="KW-1133">Transmembrane helix</keyword>
<evidence type="ECO:0000256" key="3">
    <source>
        <dbReference type="ARBA" id="ARBA00022692"/>
    </source>
</evidence>
<evidence type="ECO:0000256" key="6">
    <source>
        <dbReference type="SAM" id="Phobius"/>
    </source>
</evidence>
<dbReference type="AlphaFoldDB" id="A0A2W4TIY6"/>
<evidence type="ECO:0000256" key="4">
    <source>
        <dbReference type="ARBA" id="ARBA00022989"/>
    </source>
</evidence>
<comment type="caution">
    <text evidence="7">The sequence shown here is derived from an EMBL/GenBank/DDBJ whole genome shotgun (WGS) entry which is preliminary data.</text>
</comment>
<name>A0A2W4TIY6_9CYAN</name>
<feature type="transmembrane region" description="Helical" evidence="6">
    <location>
        <begin position="68"/>
        <end position="89"/>
    </location>
</feature>
<evidence type="ECO:0000313" key="7">
    <source>
        <dbReference type="EMBL" id="PZO08923.1"/>
    </source>
</evidence>
<dbReference type="Proteomes" id="UP000249354">
    <property type="component" value="Unassembled WGS sequence"/>
</dbReference>
<dbReference type="Pfam" id="PF01810">
    <property type="entry name" value="LysE"/>
    <property type="match status" value="1"/>
</dbReference>
<reference evidence="8" key="1">
    <citation type="submission" date="2018-04" db="EMBL/GenBank/DDBJ databases">
        <authorList>
            <person name="Cornet L."/>
        </authorList>
    </citation>
    <scope>NUCLEOTIDE SEQUENCE [LARGE SCALE GENOMIC DNA]</scope>
</reference>
<dbReference type="PANTHER" id="PTHR30086">
    <property type="entry name" value="ARGININE EXPORTER PROTEIN ARGO"/>
    <property type="match status" value="1"/>
</dbReference>
<comment type="subcellular location">
    <subcellularLocation>
        <location evidence="1">Cell membrane</location>
        <topology evidence="1">Multi-pass membrane protein</topology>
    </subcellularLocation>
</comment>
<keyword evidence="2" id="KW-1003">Cell membrane</keyword>
<evidence type="ECO:0000313" key="8">
    <source>
        <dbReference type="Proteomes" id="UP000249354"/>
    </source>
</evidence>
<keyword evidence="3 6" id="KW-0812">Transmembrane</keyword>
<feature type="transmembrane region" description="Helical" evidence="6">
    <location>
        <begin position="41"/>
        <end position="62"/>
    </location>
</feature>
<feature type="transmembrane region" description="Helical" evidence="6">
    <location>
        <begin position="6"/>
        <end position="29"/>
    </location>
</feature>
<keyword evidence="5 6" id="KW-0472">Membrane</keyword>
<dbReference type="GO" id="GO:0015171">
    <property type="term" value="F:amino acid transmembrane transporter activity"/>
    <property type="evidence" value="ECO:0007669"/>
    <property type="project" value="TreeGrafter"/>
</dbReference>
<protein>
    <submittedName>
        <fullName evidence="7">Lysine transporter LysE</fullName>
    </submittedName>
</protein>
<dbReference type="GO" id="GO:0005886">
    <property type="term" value="C:plasma membrane"/>
    <property type="evidence" value="ECO:0007669"/>
    <property type="project" value="UniProtKB-SubCell"/>
</dbReference>
<evidence type="ECO:0000256" key="5">
    <source>
        <dbReference type="ARBA" id="ARBA00023136"/>
    </source>
</evidence>
<feature type="transmembrane region" description="Helical" evidence="6">
    <location>
        <begin position="123"/>
        <end position="145"/>
    </location>
</feature>
<feature type="transmembrane region" description="Helical" evidence="6">
    <location>
        <begin position="151"/>
        <end position="172"/>
    </location>
</feature>
<sequence length="213" mass="22688">MELLLILAKGILMGLAIAAPIGPMALLCIRRTIARGRWLGLISGLGVATADGFYGTVAAFGLSTVSDLLLAQSFYLQILGGLFLCYLGLKTFFDCSDIPSQAVVESASLTPGLTVTGAYTSMFALTLTNPTTIFSFIAIFAGLGITQTQRIASVTLVFGVFTGSMLWWLVLVSGVMYLRNRLTSEKLARFNRVSTRMFGALIFGFGVAALTLS</sequence>
<gene>
    <name evidence="7" type="ORF">DCF25_22005</name>
</gene>
<dbReference type="InterPro" id="IPR001123">
    <property type="entry name" value="LeuE-type"/>
</dbReference>
<proteinExistence type="predicted"/>
<evidence type="ECO:0000256" key="2">
    <source>
        <dbReference type="ARBA" id="ARBA00022475"/>
    </source>
</evidence>
<evidence type="ECO:0000256" key="1">
    <source>
        <dbReference type="ARBA" id="ARBA00004651"/>
    </source>
</evidence>
<accession>A0A2W4TIY6</accession>